<accession>A0A7Y9FJI4</accession>
<evidence type="ECO:0000313" key="4">
    <source>
        <dbReference type="Proteomes" id="UP000618382"/>
    </source>
</evidence>
<evidence type="ECO:0000313" key="1">
    <source>
        <dbReference type="EMBL" id="GIG33976.1"/>
    </source>
</evidence>
<organism evidence="2 3">
    <name type="scientific">Cellulomonas oligotrophica</name>
    <dbReference type="NCBI Taxonomy" id="931536"/>
    <lineage>
        <taxon>Bacteria</taxon>
        <taxon>Bacillati</taxon>
        <taxon>Actinomycetota</taxon>
        <taxon>Actinomycetes</taxon>
        <taxon>Micrococcales</taxon>
        <taxon>Cellulomonadaceae</taxon>
        <taxon>Cellulomonas</taxon>
    </lineage>
</organism>
<reference evidence="1 4" key="2">
    <citation type="submission" date="2021-01" db="EMBL/GenBank/DDBJ databases">
        <title>Whole genome shotgun sequence of Cellulomonas oligotrophica NBRC 109435.</title>
        <authorList>
            <person name="Komaki H."/>
            <person name="Tamura T."/>
        </authorList>
    </citation>
    <scope>NUCLEOTIDE SEQUENCE [LARGE SCALE GENOMIC DNA]</scope>
    <source>
        <strain evidence="1 4">NBRC 109435</strain>
    </source>
</reference>
<dbReference type="RefSeq" id="WP_179625381.1">
    <property type="nucleotide sequence ID" value="NZ_BAABFI010000009.1"/>
</dbReference>
<dbReference type="Proteomes" id="UP000618382">
    <property type="component" value="Unassembled WGS sequence"/>
</dbReference>
<proteinExistence type="predicted"/>
<evidence type="ECO:0000313" key="3">
    <source>
        <dbReference type="Proteomes" id="UP000577956"/>
    </source>
</evidence>
<evidence type="ECO:0000313" key="2">
    <source>
        <dbReference type="EMBL" id="NYD87196.1"/>
    </source>
</evidence>
<dbReference type="AlphaFoldDB" id="A0A7Y9FJI4"/>
<reference evidence="2 3" key="1">
    <citation type="submission" date="2020-07" db="EMBL/GenBank/DDBJ databases">
        <title>Sequencing the genomes of 1000 actinobacteria strains.</title>
        <authorList>
            <person name="Klenk H.-P."/>
        </authorList>
    </citation>
    <scope>NUCLEOTIDE SEQUENCE [LARGE SCALE GENOMIC DNA]</scope>
    <source>
        <strain evidence="2 3">DSM 24482</strain>
    </source>
</reference>
<comment type="caution">
    <text evidence="2">The sequence shown here is derived from an EMBL/GenBank/DDBJ whole genome shotgun (WGS) entry which is preliminary data.</text>
</comment>
<dbReference type="Proteomes" id="UP000577956">
    <property type="component" value="Unassembled WGS sequence"/>
</dbReference>
<gene>
    <name evidence="2" type="ORF">BKA21_002745</name>
    <name evidence="1" type="ORF">Col01nite_31350</name>
</gene>
<sequence>MVAAFEVEHTTSIYSGIVRMLDLALSGDPDSVPDLYLVAPDDRENDVRAQLTRPAFGPVANLRLRYLPYSQLAEHRGAIGRFGSGLRRLNEIMRRLG</sequence>
<dbReference type="EMBL" id="BONN01000011">
    <property type="protein sequence ID" value="GIG33976.1"/>
    <property type="molecule type" value="Genomic_DNA"/>
</dbReference>
<dbReference type="EMBL" id="JACCBK010000001">
    <property type="protein sequence ID" value="NYD87196.1"/>
    <property type="molecule type" value="Genomic_DNA"/>
</dbReference>
<name>A0A7Y9FJI4_9CELL</name>
<protein>
    <submittedName>
        <fullName evidence="2">Uncharacterized protein</fullName>
    </submittedName>
</protein>
<keyword evidence="4" id="KW-1185">Reference proteome</keyword>